<keyword evidence="8" id="KW-0966">Cell projection</keyword>
<dbReference type="EMBL" id="JMCG01000001">
    <property type="protein sequence ID" value="KGK10648.1"/>
    <property type="molecule type" value="Genomic_DNA"/>
</dbReference>
<dbReference type="InterPro" id="IPR001492">
    <property type="entry name" value="Flagellin"/>
</dbReference>
<dbReference type="NCBIfam" id="NF006468">
    <property type="entry name" value="PRK08869.1-3"/>
    <property type="match status" value="1"/>
</dbReference>
<dbReference type="InterPro" id="IPR001029">
    <property type="entry name" value="Flagellin_N"/>
</dbReference>
<dbReference type="GeneID" id="43682512"/>
<dbReference type="InterPro" id="IPR046358">
    <property type="entry name" value="Flagellin_C"/>
</dbReference>
<accession>A0A099LR02</accession>
<keyword evidence="8" id="KW-0282">Flagellum</keyword>
<dbReference type="GO" id="GO:0005198">
    <property type="term" value="F:structural molecule activity"/>
    <property type="evidence" value="ECO:0007669"/>
    <property type="project" value="UniProtKB-UniRule"/>
</dbReference>
<evidence type="ECO:0000256" key="5">
    <source>
        <dbReference type="RuleBase" id="RU362073"/>
    </source>
</evidence>
<dbReference type="SUPFAM" id="SSF64518">
    <property type="entry name" value="Phase 1 flagellin"/>
    <property type="match status" value="1"/>
</dbReference>
<dbReference type="GO" id="GO:0009288">
    <property type="term" value="C:bacterial-type flagellum"/>
    <property type="evidence" value="ECO:0007669"/>
    <property type="project" value="UniProtKB-SubCell"/>
</dbReference>
<comment type="similarity">
    <text evidence="1 5">Belongs to the bacterial flagellin family.</text>
</comment>
<evidence type="ECO:0000256" key="2">
    <source>
        <dbReference type="ARBA" id="ARBA00022525"/>
    </source>
</evidence>
<evidence type="ECO:0000259" key="6">
    <source>
        <dbReference type="Pfam" id="PF00669"/>
    </source>
</evidence>
<proteinExistence type="inferred from homology"/>
<dbReference type="PANTHER" id="PTHR42792:SF2">
    <property type="entry name" value="FLAGELLIN"/>
    <property type="match status" value="1"/>
</dbReference>
<dbReference type="STRING" id="29495.EA26_04775"/>
<keyword evidence="4 5" id="KW-0975">Bacterial flagellum</keyword>
<comment type="caution">
    <text evidence="8">The sequence shown here is derived from an EMBL/GenBank/DDBJ whole genome shotgun (WGS) entry which is preliminary data.</text>
</comment>
<dbReference type="Pfam" id="PF07196">
    <property type="entry name" value="Flagellin_IN"/>
    <property type="match status" value="1"/>
</dbReference>
<sequence length="375" mass="40531">MVSINTNVSAMVAQRYLGNAAGEVAETQKNLSSGSRINSASDDAAGMQIANTLHVQLRGLDMALTNANNAYSVAQTAEGALQESSAILQRLRSLSLQSANGSNTDDDRQSMQQETVMLKDELDRIARTTTFAGAELFNGKFGSKSFHLGANANSISLTLNNMCTQTPEMGGRHYLADVSLSPDWQVAKDSRQLNFTYQDAGGEEQKIQLSLKPGDNLEEVATYINARQDVVNSSVTQDGRLQFYVSNRDAPDGVRISGSFNSEVDIEEHHEITLDDLDISTVGNAQLAIAVLDSAIKYVDSHRSEIGGFQNRVSGTMDNLHNIHRNVTASRGRIEDADFARESTALVKSQFRQQATSALLAQAKQSPNGAISLLA</sequence>
<keyword evidence="8" id="KW-0969">Cilium</keyword>
<evidence type="ECO:0000256" key="1">
    <source>
        <dbReference type="ARBA" id="ARBA00005709"/>
    </source>
</evidence>
<feature type="domain" description="Flagellin N-terminal" evidence="6">
    <location>
        <begin position="4"/>
        <end position="140"/>
    </location>
</feature>
<reference evidence="8 9" key="1">
    <citation type="submission" date="2014-04" db="EMBL/GenBank/DDBJ databases">
        <title>Genome sequencing of Vibrio navarrensis strains.</title>
        <authorList>
            <person name="Gladney L.M."/>
            <person name="Katz L.S."/>
            <person name="Marino-Ramirez L."/>
            <person name="Jordan I.K."/>
        </authorList>
    </citation>
    <scope>NUCLEOTIDE SEQUENCE [LARGE SCALE GENOMIC DNA]</scope>
    <source>
        <strain evidence="8 9">ATCC 51183</strain>
    </source>
</reference>
<keyword evidence="9" id="KW-1185">Reference proteome</keyword>
<dbReference type="RefSeq" id="WP_039424647.1">
    <property type="nucleotide sequence ID" value="NZ_CP061845.1"/>
</dbReference>
<dbReference type="PRINTS" id="PR00207">
    <property type="entry name" value="FLAGELLIN"/>
</dbReference>
<dbReference type="Gene3D" id="6.10.10.10">
    <property type="entry name" value="Flagellar export chaperone, C-terminal domain"/>
    <property type="match status" value="1"/>
</dbReference>
<evidence type="ECO:0000313" key="9">
    <source>
        <dbReference type="Proteomes" id="UP000029994"/>
    </source>
</evidence>
<evidence type="ECO:0000259" key="7">
    <source>
        <dbReference type="Pfam" id="PF00700"/>
    </source>
</evidence>
<keyword evidence="3" id="KW-0175">Coiled coil</keyword>
<dbReference type="Pfam" id="PF00700">
    <property type="entry name" value="Flagellin_C"/>
    <property type="match status" value="1"/>
</dbReference>
<evidence type="ECO:0000313" key="8">
    <source>
        <dbReference type="EMBL" id="KGK10648.1"/>
    </source>
</evidence>
<dbReference type="AlphaFoldDB" id="A0A099LR02"/>
<dbReference type="Gene3D" id="3.30.70.2120">
    <property type="match status" value="1"/>
</dbReference>
<dbReference type="Gene3D" id="1.20.1330.10">
    <property type="entry name" value="f41 fragment of flagellin, N-terminal domain"/>
    <property type="match status" value="1"/>
</dbReference>
<dbReference type="eggNOG" id="COG1344">
    <property type="taxonomic scope" value="Bacteria"/>
</dbReference>
<protein>
    <recommendedName>
        <fullName evidence="5">Flagellin</fullName>
    </recommendedName>
</protein>
<dbReference type="InterPro" id="IPR042187">
    <property type="entry name" value="Flagellin_C_sub2"/>
</dbReference>
<organism evidence="8 9">
    <name type="scientific">Vibrio navarrensis</name>
    <dbReference type="NCBI Taxonomy" id="29495"/>
    <lineage>
        <taxon>Bacteria</taxon>
        <taxon>Pseudomonadati</taxon>
        <taxon>Pseudomonadota</taxon>
        <taxon>Gammaproteobacteria</taxon>
        <taxon>Vibrionales</taxon>
        <taxon>Vibrionaceae</taxon>
        <taxon>Vibrio</taxon>
    </lineage>
</organism>
<comment type="function">
    <text evidence="5">Flagellin is the subunit protein which polymerizes to form the filaments of bacterial flagella.</text>
</comment>
<evidence type="ECO:0000256" key="4">
    <source>
        <dbReference type="ARBA" id="ARBA00023143"/>
    </source>
</evidence>
<keyword evidence="2 5" id="KW-0964">Secreted</keyword>
<name>A0A099LR02_9VIBR</name>
<gene>
    <name evidence="8" type="ORF">EA26_04775</name>
</gene>
<dbReference type="NCBIfam" id="NF006466">
    <property type="entry name" value="PRK08869.1-1"/>
    <property type="match status" value="1"/>
</dbReference>
<dbReference type="InterPro" id="IPR010810">
    <property type="entry name" value="Flagellin_hook_IN_motif"/>
</dbReference>
<comment type="subcellular location">
    <subcellularLocation>
        <location evidence="5">Secreted</location>
    </subcellularLocation>
    <subcellularLocation>
        <location evidence="5">Bacterial flagellum</location>
    </subcellularLocation>
</comment>
<evidence type="ECO:0000256" key="3">
    <source>
        <dbReference type="ARBA" id="ARBA00023054"/>
    </source>
</evidence>
<dbReference type="Pfam" id="PF00669">
    <property type="entry name" value="Flagellin_N"/>
    <property type="match status" value="1"/>
</dbReference>
<dbReference type="PANTHER" id="PTHR42792">
    <property type="entry name" value="FLAGELLIN"/>
    <property type="match status" value="1"/>
</dbReference>
<feature type="domain" description="Flagellin C-terminal" evidence="7">
    <location>
        <begin position="290"/>
        <end position="374"/>
    </location>
</feature>
<dbReference type="GO" id="GO:0005576">
    <property type="term" value="C:extracellular region"/>
    <property type="evidence" value="ECO:0007669"/>
    <property type="project" value="UniProtKB-SubCell"/>
</dbReference>
<dbReference type="Proteomes" id="UP000029994">
    <property type="component" value="Unassembled WGS sequence"/>
</dbReference>